<accession>A0A1E3X7Z6</accession>
<dbReference type="AlphaFoldDB" id="A0A1E3X7Z6"/>
<comment type="caution">
    <text evidence="1">The sequence shown here is derived from an EMBL/GenBank/DDBJ whole genome shotgun (WGS) entry which is preliminary data.</text>
</comment>
<sequence>MIENVLKRKRIVSNLILESVITCPECSFAKKETMPTDSCRFFYECTNCKTVLKPKEGDCCVYCSYGSVPCPPIQKNKKCC</sequence>
<proteinExistence type="predicted"/>
<evidence type="ECO:0000313" key="2">
    <source>
        <dbReference type="Proteomes" id="UP000094056"/>
    </source>
</evidence>
<dbReference type="EMBL" id="MAYW01000097">
    <property type="protein sequence ID" value="ODS31750.1"/>
    <property type="molecule type" value="Genomic_DNA"/>
</dbReference>
<reference evidence="1 2" key="1">
    <citation type="submission" date="2016-07" db="EMBL/GenBank/DDBJ databases">
        <title>Draft genome of Scalindua rubra, obtained from a brine-seawater interface in the Red Sea, sheds light on salt adaptation in anammox bacteria.</title>
        <authorList>
            <person name="Speth D.R."/>
            <person name="Lagkouvardos I."/>
            <person name="Wang Y."/>
            <person name="Qian P.-Y."/>
            <person name="Dutilh B.E."/>
            <person name="Jetten M.S."/>
        </authorList>
    </citation>
    <scope>NUCLEOTIDE SEQUENCE [LARGE SCALE GENOMIC DNA]</scope>
    <source>
        <strain evidence="1">BSI-1</strain>
    </source>
</reference>
<dbReference type="NCBIfam" id="NF041374">
    <property type="entry name" value="GDCCVxC"/>
    <property type="match status" value="1"/>
</dbReference>
<dbReference type="PATRIC" id="fig|1872076.5.peg.3738"/>
<dbReference type="InterPro" id="IPR047677">
    <property type="entry name" value="GDCCVxC"/>
</dbReference>
<organism evidence="1 2">
    <name type="scientific">Candidatus Scalindua rubra</name>
    <dbReference type="NCBI Taxonomy" id="1872076"/>
    <lineage>
        <taxon>Bacteria</taxon>
        <taxon>Pseudomonadati</taxon>
        <taxon>Planctomycetota</taxon>
        <taxon>Candidatus Brocadiia</taxon>
        <taxon>Candidatus Brocadiales</taxon>
        <taxon>Candidatus Scalinduaceae</taxon>
        <taxon>Candidatus Scalindua</taxon>
    </lineage>
</organism>
<dbReference type="Proteomes" id="UP000094056">
    <property type="component" value="Unassembled WGS sequence"/>
</dbReference>
<gene>
    <name evidence="1" type="ORF">SCARUB_03147</name>
</gene>
<name>A0A1E3X7Z6_9BACT</name>
<protein>
    <submittedName>
        <fullName evidence="1">Uncharacterized protein</fullName>
    </submittedName>
</protein>
<evidence type="ECO:0000313" key="1">
    <source>
        <dbReference type="EMBL" id="ODS31750.1"/>
    </source>
</evidence>